<reference evidence="1" key="1">
    <citation type="journal article" date="2022" name="Int. J. Mol. Sci.">
        <title>Draft Genome of Tanacetum Coccineum: Genomic Comparison of Closely Related Tanacetum-Family Plants.</title>
        <authorList>
            <person name="Yamashiro T."/>
            <person name="Shiraishi A."/>
            <person name="Nakayama K."/>
            <person name="Satake H."/>
        </authorList>
    </citation>
    <scope>NUCLEOTIDE SEQUENCE</scope>
</reference>
<dbReference type="EMBL" id="BQNB010020732">
    <property type="protein sequence ID" value="GJT99052.1"/>
    <property type="molecule type" value="Genomic_DNA"/>
</dbReference>
<evidence type="ECO:0000313" key="1">
    <source>
        <dbReference type="EMBL" id="GJT99052.1"/>
    </source>
</evidence>
<gene>
    <name evidence="1" type="ORF">Tco_1094570</name>
</gene>
<evidence type="ECO:0000313" key="2">
    <source>
        <dbReference type="Proteomes" id="UP001151760"/>
    </source>
</evidence>
<sequence length="194" mass="21754">MPIGLGSVDVIIGDETLTLQSNMSDGYASIVASKQSCLIGLIRYHPGKASVAADVLSRNERAEPLRVRALVMTINSNLPPQIHEARVEALKKENVKDENLHGMDKEFKNHLDGTLCIRRRSWLPRVRDLGELIQHNMHHHLCQQVLDVFKDEGLLSEAIQSISTTRNIPLEMGRYSRGFFIKLPKETSSTTLFG</sequence>
<keyword evidence="2" id="KW-1185">Reference proteome</keyword>
<organism evidence="1 2">
    <name type="scientific">Tanacetum coccineum</name>
    <dbReference type="NCBI Taxonomy" id="301880"/>
    <lineage>
        <taxon>Eukaryota</taxon>
        <taxon>Viridiplantae</taxon>
        <taxon>Streptophyta</taxon>
        <taxon>Embryophyta</taxon>
        <taxon>Tracheophyta</taxon>
        <taxon>Spermatophyta</taxon>
        <taxon>Magnoliopsida</taxon>
        <taxon>eudicotyledons</taxon>
        <taxon>Gunneridae</taxon>
        <taxon>Pentapetalae</taxon>
        <taxon>asterids</taxon>
        <taxon>campanulids</taxon>
        <taxon>Asterales</taxon>
        <taxon>Asteraceae</taxon>
        <taxon>Asteroideae</taxon>
        <taxon>Anthemideae</taxon>
        <taxon>Anthemidinae</taxon>
        <taxon>Tanacetum</taxon>
    </lineage>
</organism>
<protein>
    <submittedName>
        <fullName evidence="1">Uncharacterized protein</fullName>
    </submittedName>
</protein>
<reference evidence="1" key="2">
    <citation type="submission" date="2022-01" db="EMBL/GenBank/DDBJ databases">
        <authorList>
            <person name="Yamashiro T."/>
            <person name="Shiraishi A."/>
            <person name="Satake H."/>
            <person name="Nakayama K."/>
        </authorList>
    </citation>
    <scope>NUCLEOTIDE SEQUENCE</scope>
</reference>
<dbReference type="Proteomes" id="UP001151760">
    <property type="component" value="Unassembled WGS sequence"/>
</dbReference>
<name>A0ABQ5II96_9ASTR</name>
<proteinExistence type="predicted"/>
<accession>A0ABQ5II96</accession>
<comment type="caution">
    <text evidence="1">The sequence shown here is derived from an EMBL/GenBank/DDBJ whole genome shotgun (WGS) entry which is preliminary data.</text>
</comment>